<keyword evidence="2" id="KW-1185">Reference proteome</keyword>
<protein>
    <submittedName>
        <fullName evidence="1">Uncharacterized protein</fullName>
    </submittedName>
</protein>
<sequence>MDTLTDGYTTCFTHSCHFPWKGDSEDKVSRSNGDSFSSTLAKETMVFRSGRLGIRTPTLHSSETRYPSLRSSSLSRCRQFTTDSMAIEKETIMFGLPTKVIVRLLSSTQISILKAYSSICTGGSSVRKTTKPPAT</sequence>
<dbReference type="EMBL" id="JAHDVG010000463">
    <property type="protein sequence ID" value="KAH1185613.1"/>
    <property type="molecule type" value="Genomic_DNA"/>
</dbReference>
<dbReference type="AlphaFoldDB" id="A0A9D3XT29"/>
<name>A0A9D3XT29_9SAUR</name>
<evidence type="ECO:0000313" key="2">
    <source>
        <dbReference type="Proteomes" id="UP000827986"/>
    </source>
</evidence>
<comment type="caution">
    <text evidence="1">The sequence shown here is derived from an EMBL/GenBank/DDBJ whole genome shotgun (WGS) entry which is preliminary data.</text>
</comment>
<accession>A0A9D3XT29</accession>
<dbReference type="Proteomes" id="UP000827986">
    <property type="component" value="Unassembled WGS sequence"/>
</dbReference>
<organism evidence="1 2">
    <name type="scientific">Mauremys mutica</name>
    <name type="common">yellowpond turtle</name>
    <dbReference type="NCBI Taxonomy" id="74926"/>
    <lineage>
        <taxon>Eukaryota</taxon>
        <taxon>Metazoa</taxon>
        <taxon>Chordata</taxon>
        <taxon>Craniata</taxon>
        <taxon>Vertebrata</taxon>
        <taxon>Euteleostomi</taxon>
        <taxon>Archelosauria</taxon>
        <taxon>Testudinata</taxon>
        <taxon>Testudines</taxon>
        <taxon>Cryptodira</taxon>
        <taxon>Durocryptodira</taxon>
        <taxon>Testudinoidea</taxon>
        <taxon>Geoemydidae</taxon>
        <taxon>Geoemydinae</taxon>
        <taxon>Mauremys</taxon>
    </lineage>
</organism>
<reference evidence="1" key="1">
    <citation type="submission" date="2021-09" db="EMBL/GenBank/DDBJ databases">
        <title>The genome of Mauremys mutica provides insights into the evolution of semi-aquatic lifestyle.</title>
        <authorList>
            <person name="Gong S."/>
            <person name="Gao Y."/>
        </authorList>
    </citation>
    <scope>NUCLEOTIDE SEQUENCE</scope>
    <source>
        <strain evidence="1">MM-2020</strain>
        <tissue evidence="1">Muscle</tissue>
    </source>
</reference>
<proteinExistence type="predicted"/>
<evidence type="ECO:0000313" key="1">
    <source>
        <dbReference type="EMBL" id="KAH1185613.1"/>
    </source>
</evidence>
<gene>
    <name evidence="1" type="ORF">KIL84_018362</name>
</gene>